<evidence type="ECO:0000313" key="2">
    <source>
        <dbReference type="EMBL" id="RMI36818.1"/>
    </source>
</evidence>
<feature type="transmembrane region" description="Helical" evidence="1">
    <location>
        <begin position="22"/>
        <end position="39"/>
    </location>
</feature>
<keyword evidence="1" id="KW-0812">Transmembrane</keyword>
<keyword evidence="1" id="KW-0472">Membrane</keyword>
<accession>A0A3M2LPP4</accession>
<sequence>MAVALANASLLGAGYAILRRRALALGAAAVSVGLLSLLVATGGRWLEALVALWWLACTAHGWRLARSAAKSAAGDAGWRGGGARWRGGDRRRRLLALAVTGPVLLGFAIVRIDAQLIERDATAAHRDGDCARALSRLDQHGPFHRLFAAPLTEGTERETEACELLVAARRLTDEGQRGAAAQAFTRYAAHPGARWDEAGDRAADLHLAQAEDDLARSLAGETPELASGFGHLATVLDRHPGREAEVEAVLDGFLGGLPADDPCATRTIAGWLDEREADGSALDRAAEVVPALEPAASFDCGDRLLERSRWEEAHEVYRDLVEAHPDHERAGEAADGVERAEAGIELVAVRALLDPEPLTGEPRYCEDPAPYRAAPPYRGGGPHPVLLLGDEEGTETGGDLPDSWLADGPEDAVLVVCLDTPRMGDAVETCPYESDLGVDGYSDVTFRETRVPLRAFELRTGELVSDRALEIGGASCPDVLSHETISGYDIPPSEVYVESSPSDVRAAYAPLVTP</sequence>
<evidence type="ECO:0000313" key="3">
    <source>
        <dbReference type="Proteomes" id="UP000278673"/>
    </source>
</evidence>
<keyword evidence="3" id="KW-1185">Reference proteome</keyword>
<dbReference type="Proteomes" id="UP000278673">
    <property type="component" value="Unassembled WGS sequence"/>
</dbReference>
<keyword evidence="1" id="KW-1133">Transmembrane helix</keyword>
<reference evidence="2 3" key="1">
    <citation type="submission" date="2018-10" db="EMBL/GenBank/DDBJ databases">
        <title>Isolation, diversity and antifungal activity of actinobacteria from wheat.</title>
        <authorList>
            <person name="Han C."/>
        </authorList>
    </citation>
    <scope>NUCLEOTIDE SEQUENCE [LARGE SCALE GENOMIC DNA]</scope>
    <source>
        <strain evidence="2 3">NEAU-YY642</strain>
    </source>
</reference>
<comment type="caution">
    <text evidence="2">The sequence shown here is derived from an EMBL/GenBank/DDBJ whole genome shotgun (WGS) entry which is preliminary data.</text>
</comment>
<protein>
    <submittedName>
        <fullName evidence="2">Uncharacterized protein</fullName>
    </submittedName>
</protein>
<evidence type="ECO:0000256" key="1">
    <source>
        <dbReference type="SAM" id="Phobius"/>
    </source>
</evidence>
<dbReference type="AlphaFoldDB" id="A0A3M2LPP4"/>
<dbReference type="EMBL" id="RFFJ01000131">
    <property type="protein sequence ID" value="RMI36818.1"/>
    <property type="molecule type" value="Genomic_DNA"/>
</dbReference>
<gene>
    <name evidence="2" type="ORF">EBN88_20585</name>
</gene>
<proteinExistence type="predicted"/>
<organism evidence="2 3">
    <name type="scientific">Streptomyces triticirhizae</name>
    <dbReference type="NCBI Taxonomy" id="2483353"/>
    <lineage>
        <taxon>Bacteria</taxon>
        <taxon>Bacillati</taxon>
        <taxon>Actinomycetota</taxon>
        <taxon>Actinomycetes</taxon>
        <taxon>Kitasatosporales</taxon>
        <taxon>Streptomycetaceae</taxon>
        <taxon>Streptomyces</taxon>
    </lineage>
</organism>
<name>A0A3M2LPP4_9ACTN</name>